<evidence type="ECO:0000313" key="2">
    <source>
        <dbReference type="Proteomes" id="UP000780801"/>
    </source>
</evidence>
<organism evidence="1 2">
    <name type="scientific">Lunasporangiospora selenospora</name>
    <dbReference type="NCBI Taxonomy" id="979761"/>
    <lineage>
        <taxon>Eukaryota</taxon>
        <taxon>Fungi</taxon>
        <taxon>Fungi incertae sedis</taxon>
        <taxon>Mucoromycota</taxon>
        <taxon>Mortierellomycotina</taxon>
        <taxon>Mortierellomycetes</taxon>
        <taxon>Mortierellales</taxon>
        <taxon>Mortierellaceae</taxon>
        <taxon>Lunasporangiospora</taxon>
    </lineage>
</organism>
<dbReference type="GO" id="GO:0001181">
    <property type="term" value="F:RNA polymerase I general transcription initiation factor activity"/>
    <property type="evidence" value="ECO:0007669"/>
    <property type="project" value="InterPro"/>
</dbReference>
<name>A0A9P6FTZ1_9FUNG</name>
<sequence length="489" mass="56708">MSQPPTFFLANDRIATTIDNLHTEQLGQLLRRTLLRRDYNRAFALYSTLVARTNTSESLWWKIGCEFLRQKKEYEQECLRFLQRTFAGSQACRISILIETVLYQLRFNKIDEARSTLEPYINLYPYNENPLIIGYAGLIEFAVWRRTQRTPHSRTDDAGHHSGNGQDHTVDFLSEGAGDEIENDDEGLSGSQWASVQSRFASLATQLLEQALHLEGSNDMFLLYLVQLKCGLLTLDGSQPVRKVVSVSKKGVIHEMKIYLRRFYNKNSDSLLALHLLVGLETLYGKNAERLQTYRLILKHDPAADSELYFRPLLTLLWQAIPSDQRDIITEIEQHGHLEHQLNENFDMQSLAPRRRDPKAVEECVQSGEWDHLKLIPYQRNSQASLDTDPQHEAVLQVLKRHQPDIAYLHPILHLFLTRAEFGVLTQWEEQELIRTCDLFCFCSLYCMRLSEPEQWSVKPECGSCFDQVPVDKQAPWYPRLARILSRKE</sequence>
<dbReference type="InterPro" id="IPR007224">
    <property type="entry name" value="TIF_Rrn11"/>
</dbReference>
<keyword evidence="2" id="KW-1185">Reference proteome</keyword>
<dbReference type="EMBL" id="JAABOA010001452">
    <property type="protein sequence ID" value="KAF9581518.1"/>
    <property type="molecule type" value="Genomic_DNA"/>
</dbReference>
<evidence type="ECO:0000313" key="1">
    <source>
        <dbReference type="EMBL" id="KAF9581518.1"/>
    </source>
</evidence>
<dbReference type="AlphaFoldDB" id="A0A9P6FTZ1"/>
<protein>
    <submittedName>
        <fullName evidence="1">Uncharacterized protein</fullName>
    </submittedName>
</protein>
<dbReference type="Pfam" id="PF04090">
    <property type="entry name" value="Rrn11"/>
    <property type="match status" value="1"/>
</dbReference>
<reference evidence="1" key="1">
    <citation type="journal article" date="2020" name="Fungal Divers.">
        <title>Resolving the Mortierellaceae phylogeny through synthesis of multi-gene phylogenetics and phylogenomics.</title>
        <authorList>
            <person name="Vandepol N."/>
            <person name="Liber J."/>
            <person name="Desiro A."/>
            <person name="Na H."/>
            <person name="Kennedy M."/>
            <person name="Barry K."/>
            <person name="Grigoriev I.V."/>
            <person name="Miller A.N."/>
            <person name="O'Donnell K."/>
            <person name="Stajich J.E."/>
            <person name="Bonito G."/>
        </authorList>
    </citation>
    <scope>NUCLEOTIDE SEQUENCE</scope>
    <source>
        <strain evidence="1">KOD1015</strain>
    </source>
</reference>
<dbReference type="OrthoDB" id="2159786at2759"/>
<gene>
    <name evidence="1" type="ORF">BGW38_001435</name>
</gene>
<dbReference type="GO" id="GO:0001164">
    <property type="term" value="F:RNA polymerase I core promoter sequence-specific DNA binding"/>
    <property type="evidence" value="ECO:0007669"/>
    <property type="project" value="InterPro"/>
</dbReference>
<dbReference type="Proteomes" id="UP000780801">
    <property type="component" value="Unassembled WGS sequence"/>
</dbReference>
<accession>A0A9P6FTZ1</accession>
<proteinExistence type="predicted"/>
<comment type="caution">
    <text evidence="1">The sequence shown here is derived from an EMBL/GenBank/DDBJ whole genome shotgun (WGS) entry which is preliminary data.</text>
</comment>